<dbReference type="AlphaFoldDB" id="A0A2M4B5M7"/>
<evidence type="ECO:0000313" key="2">
    <source>
        <dbReference type="EMBL" id="MBW48301.1"/>
    </source>
</evidence>
<evidence type="ECO:0000256" key="1">
    <source>
        <dbReference type="SAM" id="SignalP"/>
    </source>
</evidence>
<sequence>MAATTRTMGGKLPLFLFCSFFPLWLTTGREGVSTTCSRTAGERERDHWSLVCARVAGAIESSRGAFHSLARPRAVIPRCCDAQIRTQNESASRWLAAPTDYIVNRSG</sequence>
<organism evidence="2">
    <name type="scientific">Anopheles triannulatus</name>
    <dbReference type="NCBI Taxonomy" id="58253"/>
    <lineage>
        <taxon>Eukaryota</taxon>
        <taxon>Metazoa</taxon>
        <taxon>Ecdysozoa</taxon>
        <taxon>Arthropoda</taxon>
        <taxon>Hexapoda</taxon>
        <taxon>Insecta</taxon>
        <taxon>Pterygota</taxon>
        <taxon>Neoptera</taxon>
        <taxon>Endopterygota</taxon>
        <taxon>Diptera</taxon>
        <taxon>Nematocera</taxon>
        <taxon>Culicoidea</taxon>
        <taxon>Culicidae</taxon>
        <taxon>Anophelinae</taxon>
        <taxon>Anopheles</taxon>
    </lineage>
</organism>
<dbReference type="EMBL" id="GGFK01014980">
    <property type="protein sequence ID" value="MBW48301.1"/>
    <property type="molecule type" value="Transcribed_RNA"/>
</dbReference>
<accession>A0A2M4B5M7</accession>
<name>A0A2M4B5M7_9DIPT</name>
<feature type="signal peptide" evidence="1">
    <location>
        <begin position="1"/>
        <end position="28"/>
    </location>
</feature>
<keyword evidence="1" id="KW-0732">Signal</keyword>
<feature type="chain" id="PRO_5014597725" evidence="1">
    <location>
        <begin position="29"/>
        <end position="107"/>
    </location>
</feature>
<proteinExistence type="predicted"/>
<reference evidence="2" key="1">
    <citation type="submission" date="2018-01" db="EMBL/GenBank/DDBJ databases">
        <title>An insight into the sialome of Amazonian anophelines.</title>
        <authorList>
            <person name="Ribeiro J.M."/>
            <person name="Scarpassa V."/>
            <person name="Calvo E."/>
        </authorList>
    </citation>
    <scope>NUCLEOTIDE SEQUENCE</scope>
    <source>
        <tissue evidence="2">Salivary glands</tissue>
    </source>
</reference>
<protein>
    <submittedName>
        <fullName evidence="2">Putative secreted protein</fullName>
    </submittedName>
</protein>